<sequence>MKVQPTELRFRLSHFWEARNIAKGGTCMGLEMLLIGEQNQEEMRLDYLCEELISDNRLSSESW</sequence>
<reference evidence="1 2" key="1">
    <citation type="submission" date="2020-02" db="EMBL/GenBank/DDBJ databases">
        <authorList>
            <person name="Ma Q."/>
            <person name="Huang Y."/>
            <person name="Song X."/>
            <person name="Pei D."/>
        </authorList>
    </citation>
    <scope>NUCLEOTIDE SEQUENCE [LARGE SCALE GENOMIC DNA]</scope>
    <source>
        <strain evidence="1">Sxm20200214</strain>
        <tissue evidence="1">Leaf</tissue>
    </source>
</reference>
<name>A0A8X7V2G8_BRACI</name>
<protein>
    <submittedName>
        <fullName evidence="1">Uncharacterized protein</fullName>
    </submittedName>
</protein>
<gene>
    <name evidence="1" type="ORF">Bca52824_036159</name>
</gene>
<dbReference type="Proteomes" id="UP000886595">
    <property type="component" value="Unassembled WGS sequence"/>
</dbReference>
<dbReference type="EMBL" id="JAAMPC010000008">
    <property type="protein sequence ID" value="KAG2299687.1"/>
    <property type="molecule type" value="Genomic_DNA"/>
</dbReference>
<evidence type="ECO:0000313" key="1">
    <source>
        <dbReference type="EMBL" id="KAG2299687.1"/>
    </source>
</evidence>
<accession>A0A8X7V2G8</accession>
<organism evidence="1 2">
    <name type="scientific">Brassica carinata</name>
    <name type="common">Ethiopian mustard</name>
    <name type="synonym">Abyssinian cabbage</name>
    <dbReference type="NCBI Taxonomy" id="52824"/>
    <lineage>
        <taxon>Eukaryota</taxon>
        <taxon>Viridiplantae</taxon>
        <taxon>Streptophyta</taxon>
        <taxon>Embryophyta</taxon>
        <taxon>Tracheophyta</taxon>
        <taxon>Spermatophyta</taxon>
        <taxon>Magnoliopsida</taxon>
        <taxon>eudicotyledons</taxon>
        <taxon>Gunneridae</taxon>
        <taxon>Pentapetalae</taxon>
        <taxon>rosids</taxon>
        <taxon>malvids</taxon>
        <taxon>Brassicales</taxon>
        <taxon>Brassicaceae</taxon>
        <taxon>Brassiceae</taxon>
        <taxon>Brassica</taxon>
    </lineage>
</organism>
<proteinExistence type="predicted"/>
<evidence type="ECO:0000313" key="2">
    <source>
        <dbReference type="Proteomes" id="UP000886595"/>
    </source>
</evidence>
<comment type="caution">
    <text evidence="1">The sequence shown here is derived from an EMBL/GenBank/DDBJ whole genome shotgun (WGS) entry which is preliminary data.</text>
</comment>
<dbReference type="AlphaFoldDB" id="A0A8X7V2G8"/>
<keyword evidence="2" id="KW-1185">Reference proteome</keyword>